<dbReference type="AlphaFoldDB" id="A0A1B1E0R0"/>
<dbReference type="GO" id="GO:0032968">
    <property type="term" value="P:positive regulation of transcription elongation by RNA polymerase II"/>
    <property type="evidence" value="ECO:0007669"/>
    <property type="project" value="TreeGrafter"/>
</dbReference>
<keyword evidence="3" id="KW-0804">Transcription</keyword>
<gene>
    <name evidence="7" type="ORF">PCOAH_00029550</name>
</gene>
<dbReference type="GO" id="GO:0000993">
    <property type="term" value="F:RNA polymerase II complex binding"/>
    <property type="evidence" value="ECO:0007669"/>
    <property type="project" value="TreeGrafter"/>
</dbReference>
<evidence type="ECO:0000256" key="1">
    <source>
        <dbReference type="ARBA" id="ARBA00004123"/>
    </source>
</evidence>
<keyword evidence="4" id="KW-0539">Nucleus</keyword>
<keyword evidence="8" id="KW-1185">Reference proteome</keyword>
<dbReference type="VEuPathDB" id="PlasmoDB:PCOAH_00029550"/>
<dbReference type="InterPro" id="IPR031336">
    <property type="entry name" value="CDC73_C"/>
</dbReference>
<feature type="domain" description="Cell division control protein 73 C-terminal" evidence="6">
    <location>
        <begin position="734"/>
        <end position="905"/>
    </location>
</feature>
<sequence length="921" mass="106385">MGSEQLNLKILMKKFLSEEKEYIKLVNKDQSDIILFEKENFYIHANILCGIESRKKEKYNVGDIYLFLCLPKSNYTFSYINSVGYKYISILEKSKIIKIIEDNEDNDEIKVNIYVYDLKRNLDLHDYVDVEDKDQGIQVDLFHLDIVGDVDRDSENENEKGHVKGATTGGKQNEGGGETFSPDHRKRKREEGGKLQQGEGAQTGDHTIPSYHEKSSINLDKGTSNDDAKENFVSFDSVRTVCDTEKMDNSLILYMAKGTPQSRHILSEIDPWVKMGDYNFLQRDIPSEQYDPLIYFNCNEVNALEEFANDASNNYDFFRVEVKDTAIGKDHLGGKSPIESAQTGEEVPIEEGAQVGNHHEDTPDSNLQNMMKHYFGKDNFFKNFFLQNMNLYSVLKNTYFANTQNEVHIDQCVKLIVSKFHRDYIKYMDNKQHMVLSNCNDFLRRYSTHNYTDIYQKGDLYKNFADYDMLDLDLSINEYNEEGKHSTNQVDWKNGYSLDGEGAKFSVGQFIPLEVVQNFNDHDKIIFFHDLLAQYVKAITDKQCYDANRAQVNFVHNFVNDFSLKENLYWGVNTEQGCPLPLEELFSSDAEDFLFDSVQDEVVTTTMGGKDDQKKNNFPFTENNCAVVRTKLDRKNISKMKLSDEQVTANAEITKSVLLKEVNMQDAYDQIGKNASDFSRIYNLFERELLNKSNIKNVYINGIKKNIIVDDGHMKKGVEKKSLKLIDEIHLTYKKRPIILIEKESSNHIINRNNVESFFVHNRLDNSGVNSKGTHVTTGGGDGAATGPYNSIPIIYKMFNKKKSIKFSFIENDQISKLTETDWKCVIAVIIKSKESLKNILNEYPFEIPTALFQPFKSFFFMFNDVMIPSDLLTGGNVDIIRLSRDNRKEDYLAVNKFWTNIEKFILQRRDKSCYTRKRKS</sequence>
<organism evidence="7 8">
    <name type="scientific">Plasmodium coatneyi</name>
    <dbReference type="NCBI Taxonomy" id="208452"/>
    <lineage>
        <taxon>Eukaryota</taxon>
        <taxon>Sar</taxon>
        <taxon>Alveolata</taxon>
        <taxon>Apicomplexa</taxon>
        <taxon>Aconoidasida</taxon>
        <taxon>Haemosporida</taxon>
        <taxon>Plasmodiidae</taxon>
        <taxon>Plasmodium</taxon>
    </lineage>
</organism>
<dbReference type="Pfam" id="PF05179">
    <property type="entry name" value="CDC73_C"/>
    <property type="match status" value="1"/>
</dbReference>
<dbReference type="GO" id="GO:0016593">
    <property type="term" value="C:Cdc73/Paf1 complex"/>
    <property type="evidence" value="ECO:0007669"/>
    <property type="project" value="InterPro"/>
</dbReference>
<proteinExistence type="inferred from homology"/>
<feature type="region of interest" description="Disordered" evidence="5">
    <location>
        <begin position="152"/>
        <end position="228"/>
    </location>
</feature>
<reference evidence="8" key="1">
    <citation type="submission" date="2016-06" db="EMBL/GenBank/DDBJ databases">
        <title>First high quality genome sequence of Plasmodium coatneyi using continuous long reads from single molecule, real-time sequencing.</title>
        <authorList>
            <person name="Chien J.-T."/>
            <person name="Pakala S.B."/>
            <person name="Geraldo J.A."/>
            <person name="Lapp S.A."/>
            <person name="Barnwell J.W."/>
            <person name="Kissinger J.C."/>
            <person name="Galinski M.R."/>
            <person name="Humphrey J.C."/>
        </authorList>
    </citation>
    <scope>NUCLEOTIDE SEQUENCE [LARGE SCALE GENOMIC DNA]</scope>
    <source>
        <strain evidence="8">Hackeri</strain>
    </source>
</reference>
<dbReference type="PANTHER" id="PTHR12466">
    <property type="entry name" value="CDC73 DOMAIN PROTEIN"/>
    <property type="match status" value="1"/>
</dbReference>
<evidence type="ECO:0000256" key="3">
    <source>
        <dbReference type="ARBA" id="ARBA00023163"/>
    </source>
</evidence>
<evidence type="ECO:0000256" key="5">
    <source>
        <dbReference type="SAM" id="MobiDB-lite"/>
    </source>
</evidence>
<comment type="subcellular location">
    <subcellularLocation>
        <location evidence="1">Nucleus</location>
    </subcellularLocation>
</comment>
<evidence type="ECO:0000313" key="7">
    <source>
        <dbReference type="EMBL" id="ANQ08608.1"/>
    </source>
</evidence>
<evidence type="ECO:0000259" key="6">
    <source>
        <dbReference type="Pfam" id="PF05179"/>
    </source>
</evidence>
<evidence type="ECO:0000256" key="2">
    <source>
        <dbReference type="ARBA" id="ARBA00010427"/>
    </source>
</evidence>
<dbReference type="EMBL" id="CP016248">
    <property type="protein sequence ID" value="ANQ08608.1"/>
    <property type="molecule type" value="Genomic_DNA"/>
</dbReference>
<protein>
    <recommendedName>
        <fullName evidence="6">Cell division control protein 73 C-terminal domain-containing protein</fullName>
    </recommendedName>
</protein>
<dbReference type="InterPro" id="IPR007852">
    <property type="entry name" value="Cdc73/Parafibromin"/>
</dbReference>
<dbReference type="Gene3D" id="3.40.50.11990">
    <property type="entry name" value="RNA polymerase II accessory factor, Cdc73 C-terminal domain"/>
    <property type="match status" value="1"/>
</dbReference>
<dbReference type="GeneID" id="30909686"/>
<dbReference type="Proteomes" id="UP000092716">
    <property type="component" value="Chromosome 10"/>
</dbReference>
<dbReference type="KEGG" id="pcot:PCOAH_00029550"/>
<feature type="compositionally biased region" description="Basic and acidic residues" evidence="5">
    <location>
        <begin position="152"/>
        <end position="162"/>
    </location>
</feature>
<comment type="similarity">
    <text evidence="2">Belongs to the CDC73 family.</text>
</comment>
<dbReference type="GO" id="GO:0006368">
    <property type="term" value="P:transcription elongation by RNA polymerase II"/>
    <property type="evidence" value="ECO:0007669"/>
    <property type="project" value="InterPro"/>
</dbReference>
<dbReference type="InterPro" id="IPR038103">
    <property type="entry name" value="CDC73_C_sf"/>
</dbReference>
<dbReference type="OrthoDB" id="2186602at2759"/>
<name>A0A1B1E0R0_9APIC</name>
<dbReference type="PANTHER" id="PTHR12466:SF8">
    <property type="entry name" value="PARAFIBROMIN"/>
    <property type="match status" value="1"/>
</dbReference>
<dbReference type="RefSeq" id="XP_019915303.1">
    <property type="nucleotide sequence ID" value="XM_020059757.1"/>
</dbReference>
<evidence type="ECO:0000256" key="4">
    <source>
        <dbReference type="ARBA" id="ARBA00023242"/>
    </source>
</evidence>
<accession>A0A1B1E0R0</accession>
<evidence type="ECO:0000313" key="8">
    <source>
        <dbReference type="Proteomes" id="UP000092716"/>
    </source>
</evidence>